<evidence type="ECO:0000313" key="3">
    <source>
        <dbReference type="EMBL" id="TMP52611.1"/>
    </source>
</evidence>
<evidence type="ECO:0000313" key="2">
    <source>
        <dbReference type="EMBL" id="TMP40443.1"/>
    </source>
</evidence>
<dbReference type="Proteomes" id="UP000305730">
    <property type="component" value="Unassembled WGS sequence"/>
</dbReference>
<dbReference type="InterPro" id="IPR031593">
    <property type="entry name" value="Porin_7"/>
</dbReference>
<reference evidence="3" key="3">
    <citation type="submission" date="2019-09" db="EMBL/GenBank/DDBJ databases">
        <title>Co-occurence of chitin degradation, pigmentation and bioactivity in marine Pseudoalteromonas.</title>
        <authorList>
            <person name="Sonnenschein E.C."/>
            <person name="Bech P.K."/>
        </authorList>
    </citation>
    <scope>NUCLEOTIDE SEQUENCE</scope>
    <source>
        <strain evidence="3">S2231</strain>
        <strain evidence="2">S2233</strain>
    </source>
</reference>
<organism evidence="3 5">
    <name type="scientific">Pseudoalteromonas citrea</name>
    <dbReference type="NCBI Taxonomy" id="43655"/>
    <lineage>
        <taxon>Bacteria</taxon>
        <taxon>Pseudomonadati</taxon>
        <taxon>Pseudomonadota</taxon>
        <taxon>Gammaproteobacteria</taxon>
        <taxon>Alteromonadales</taxon>
        <taxon>Pseudoalteromonadaceae</taxon>
        <taxon>Pseudoalteromonas</taxon>
    </lineage>
</organism>
<evidence type="ECO:0000313" key="5">
    <source>
        <dbReference type="Proteomes" id="UP000307706"/>
    </source>
</evidence>
<dbReference type="AlphaFoldDB" id="A0A5S3XIS1"/>
<keyword evidence="4" id="KW-1185">Reference proteome</keyword>
<dbReference type="RefSeq" id="WP_138598135.1">
    <property type="nucleotide sequence ID" value="NZ_PNCK01000078.1"/>
</dbReference>
<name>A0A5S3XIS1_9GAMM</name>
<protein>
    <submittedName>
        <fullName evidence="2 3">Porin</fullName>
    </submittedName>
</protein>
<gene>
    <name evidence="3" type="ORF">CWB96_21715</name>
    <name evidence="2" type="ORF">CWB97_18490</name>
</gene>
<evidence type="ECO:0000256" key="1">
    <source>
        <dbReference type="SAM" id="SignalP"/>
    </source>
</evidence>
<comment type="caution">
    <text evidence="3">The sequence shown here is derived from an EMBL/GenBank/DDBJ whole genome shotgun (WGS) entry which is preliminary data.</text>
</comment>
<keyword evidence="1" id="KW-0732">Signal</keyword>
<feature type="signal peptide" evidence="1">
    <location>
        <begin position="1"/>
        <end position="18"/>
    </location>
</feature>
<dbReference type="Proteomes" id="UP000307706">
    <property type="component" value="Unassembled WGS sequence"/>
</dbReference>
<dbReference type="Pfam" id="PF16956">
    <property type="entry name" value="Porin_7"/>
    <property type="match status" value="1"/>
</dbReference>
<reference evidence="4 5" key="2">
    <citation type="submission" date="2019-06" db="EMBL/GenBank/DDBJ databases">
        <title>Co-occurence of chitin degradation, pigmentation and bioactivity in marine Pseudoalteromonas.</title>
        <authorList>
            <person name="Sonnenschein E.C."/>
            <person name="Bech P.K."/>
        </authorList>
    </citation>
    <scope>NUCLEOTIDE SEQUENCE [LARGE SCALE GENOMIC DNA]</scope>
    <source>
        <strain evidence="5">S2231</strain>
        <strain evidence="4">S2233</strain>
    </source>
</reference>
<proteinExistence type="predicted"/>
<reference evidence="4 5" key="1">
    <citation type="submission" date="2017-12" db="EMBL/GenBank/DDBJ databases">
        <authorList>
            <person name="Paulsen S."/>
            <person name="Gram L.K."/>
        </authorList>
    </citation>
    <scope>NUCLEOTIDE SEQUENCE [LARGE SCALE GENOMIC DNA]</scope>
    <source>
        <strain evidence="3 5">S2231</strain>
        <strain evidence="2 4">S2233</strain>
    </source>
</reference>
<evidence type="ECO:0000313" key="4">
    <source>
        <dbReference type="Proteomes" id="UP000305730"/>
    </source>
</evidence>
<feature type="chain" id="PRO_5024392487" evidence="1">
    <location>
        <begin position="19"/>
        <end position="256"/>
    </location>
</feature>
<sequence length="256" mass="28638">MRTLISLSLLAISCTHVAASETKKWFNNASYTDHEHDENSQSLSSHYYFASQQHSGVWDDFGYLDTDTNIALSYVDSGSDSMTGVSAEGFYGNWFGTISVPDLSESDNRTIGLGYLYNDALKVSISHNKLKYGSDSTLLKAQYNHQLNESDYVGFTAVADDELDNWDMSSRYFAHLKNDTFFALDVGHSESEQHSTTSIFADYYFTRNVALGVGKTGSYESIQGKYFFNNTYYLKAKYTKGYGSSDIIAASFTAQF</sequence>
<dbReference type="EMBL" id="PNCL01000170">
    <property type="protein sequence ID" value="TMP52611.1"/>
    <property type="molecule type" value="Genomic_DNA"/>
</dbReference>
<dbReference type="EMBL" id="PNCK01000078">
    <property type="protein sequence ID" value="TMP40443.1"/>
    <property type="molecule type" value="Genomic_DNA"/>
</dbReference>
<dbReference type="OrthoDB" id="5758646at2"/>
<accession>A0A5S3XIS1</accession>